<evidence type="ECO:0000313" key="5">
    <source>
        <dbReference type="EMBL" id="KAB8079148.1"/>
    </source>
</evidence>
<proteinExistence type="predicted"/>
<feature type="compositionally biased region" description="Basic and acidic residues" evidence="2">
    <location>
        <begin position="189"/>
        <end position="204"/>
    </location>
</feature>
<evidence type="ECO:0000259" key="4">
    <source>
        <dbReference type="Pfam" id="PF19343"/>
    </source>
</evidence>
<evidence type="ECO:0008006" key="7">
    <source>
        <dbReference type="Google" id="ProtNLM"/>
    </source>
</evidence>
<evidence type="ECO:0000313" key="6">
    <source>
        <dbReference type="Proteomes" id="UP000326565"/>
    </source>
</evidence>
<feature type="compositionally biased region" description="Gly residues" evidence="2">
    <location>
        <begin position="815"/>
        <end position="829"/>
    </location>
</feature>
<sequence>MPSHLVNRPINEKQKEKDINQKLQLYGIYQAFKNGKLPSNKQCDVALNSALKSKALTAPSKELSEEGQALIGDLRDVIEQAKRLILSKNDGQLIQEFIWEAETLTGDHIQEKPDVPLRKEHAQQDGREALEGLKTLGDLLVTNGEFRKLMNDAWIILRDIAGDASQKAANQVRPSEDQLAQVDEPAEDNTWHEKPDYSKHKEQFTSRFRKNKATAEQHANDVANTATQSATGGQQPETATEIDGRTGAAAGAQQAKEKLSQNIPEEHKTRASELTSRTKGYLSKKMPKERREQAIWRLKKMIIEVQGRADYQKAIETLLSLAEKYGSTTRHLSQQGAGAVQGTRGTDKISKMEKHLRVLIERFANSTSMDDLFDSLENIYRDADKDPELKGWFKNIDTFIRKSLQEQGYIMQEDWDRHYDQLADHGRYLLRERYRDHTDRILDEVKFLGEQFAEDPQNKAFGESVEKLFLDLGRDSSGNVSFKPHLLTDLRDVILPGIFENVRYVPIPRIEVSDPQADVVVENLVIESDNLMPNVVEFGSDNYMRWGRKKISSKRDNKIMISVSGIQADLRDVSYYINKKQGFPSITDKGVMDIFLGGEGFGFKIAASNAQKEDRQNFVKLDKVSVKIDNLDIKLKKSKHKALFTIFKPMLFRTVRPILQKVLEQQIRDAFTKGDAFAYEIQKEVDRAKEAAIEDPANAPNIYNRYLDAIRTRMEQNKQKAQQAAQRARQTKVQTATTLHDSIFPDIHLPGGISTKATEYKELAQKGERWESPIFTIGNASESTNIPTAADITRKSHPAAHGRPHDGSATATGAPGTGISGTGATGTGFTGTDATGTSAYPTNGSATVGATNGTTHVGATNGATNGVQKASNGYGARGFSDQVDKAFISNGGIKTTQDGPATTIPGTERAFNPQTA</sequence>
<dbReference type="InterPro" id="IPR045967">
    <property type="entry name" value="HAM1-like_N"/>
</dbReference>
<feature type="domain" description="HAM1-like C-terminal" evidence="3">
    <location>
        <begin position="626"/>
        <end position="787"/>
    </location>
</feature>
<dbReference type="Gene3D" id="3.15.10.10">
    <property type="entry name" value="Bactericidal permeability-increasing protein, domain 1"/>
    <property type="match status" value="1"/>
</dbReference>
<keyword evidence="6" id="KW-1185">Reference proteome</keyword>
<evidence type="ECO:0000259" key="3">
    <source>
        <dbReference type="Pfam" id="PF14613"/>
    </source>
</evidence>
<dbReference type="EMBL" id="ML732152">
    <property type="protein sequence ID" value="KAB8079148.1"/>
    <property type="molecule type" value="Genomic_DNA"/>
</dbReference>
<feature type="region of interest" description="Disordered" evidence="2">
    <location>
        <begin position="891"/>
        <end position="916"/>
    </location>
</feature>
<protein>
    <recommendedName>
        <fullName evidence="7">Bactericidal permeability-increasing protein</fullName>
    </recommendedName>
</protein>
<dbReference type="AlphaFoldDB" id="A0A5N5XEI2"/>
<dbReference type="PANTHER" id="PTHR31138">
    <property type="entry name" value="CHROMOSOME 19, WHOLE GENOME SHOTGUN SEQUENCE"/>
    <property type="match status" value="1"/>
</dbReference>
<feature type="coiled-coil region" evidence="1">
    <location>
        <begin position="707"/>
        <end position="734"/>
    </location>
</feature>
<feature type="domain" description="HAM1-like N-terminal" evidence="4">
    <location>
        <begin position="2"/>
        <end position="614"/>
    </location>
</feature>
<organism evidence="5 6">
    <name type="scientific">Aspergillus leporis</name>
    <dbReference type="NCBI Taxonomy" id="41062"/>
    <lineage>
        <taxon>Eukaryota</taxon>
        <taxon>Fungi</taxon>
        <taxon>Dikarya</taxon>
        <taxon>Ascomycota</taxon>
        <taxon>Pezizomycotina</taxon>
        <taxon>Eurotiomycetes</taxon>
        <taxon>Eurotiomycetidae</taxon>
        <taxon>Eurotiales</taxon>
        <taxon>Aspergillaceae</taxon>
        <taxon>Aspergillus</taxon>
        <taxon>Aspergillus subgen. Circumdati</taxon>
    </lineage>
</organism>
<evidence type="ECO:0000256" key="2">
    <source>
        <dbReference type="SAM" id="MobiDB-lite"/>
    </source>
</evidence>
<dbReference type="Proteomes" id="UP000326565">
    <property type="component" value="Unassembled WGS sequence"/>
</dbReference>
<dbReference type="Pfam" id="PF19343">
    <property type="entry name" value="HAM1_N"/>
    <property type="match status" value="1"/>
</dbReference>
<gene>
    <name evidence="5" type="ORF">BDV29DRAFT_99701</name>
</gene>
<evidence type="ECO:0000256" key="1">
    <source>
        <dbReference type="SAM" id="Coils"/>
    </source>
</evidence>
<dbReference type="OrthoDB" id="19394at2759"/>
<name>A0A5N5XEI2_9EURO</name>
<feature type="region of interest" description="Disordered" evidence="2">
    <location>
        <begin position="794"/>
        <end position="830"/>
    </location>
</feature>
<feature type="region of interest" description="Disordered" evidence="2">
    <location>
        <begin position="168"/>
        <end position="218"/>
    </location>
</feature>
<accession>A0A5N5XEI2</accession>
<dbReference type="InterPro" id="IPR027842">
    <property type="entry name" value="HAM1-like_C"/>
</dbReference>
<dbReference type="Pfam" id="PF14613">
    <property type="entry name" value="HAM1_C"/>
    <property type="match status" value="1"/>
</dbReference>
<feature type="compositionally biased region" description="Basic and acidic residues" evidence="2">
    <location>
        <begin position="255"/>
        <end position="271"/>
    </location>
</feature>
<feature type="region of interest" description="Disordered" evidence="2">
    <location>
        <begin position="244"/>
        <end position="276"/>
    </location>
</feature>
<keyword evidence="1" id="KW-0175">Coiled coil</keyword>
<reference evidence="5 6" key="1">
    <citation type="submission" date="2019-04" db="EMBL/GenBank/DDBJ databases">
        <title>Friends and foes A comparative genomics study of 23 Aspergillus species from section Flavi.</title>
        <authorList>
            <consortium name="DOE Joint Genome Institute"/>
            <person name="Kjaerbolling I."/>
            <person name="Vesth T."/>
            <person name="Frisvad J.C."/>
            <person name="Nybo J.L."/>
            <person name="Theobald S."/>
            <person name="Kildgaard S."/>
            <person name="Isbrandt T."/>
            <person name="Kuo A."/>
            <person name="Sato A."/>
            <person name="Lyhne E.K."/>
            <person name="Kogle M.E."/>
            <person name="Wiebenga A."/>
            <person name="Kun R.S."/>
            <person name="Lubbers R.J."/>
            <person name="Makela M.R."/>
            <person name="Barry K."/>
            <person name="Chovatia M."/>
            <person name="Clum A."/>
            <person name="Daum C."/>
            <person name="Haridas S."/>
            <person name="He G."/>
            <person name="LaButti K."/>
            <person name="Lipzen A."/>
            <person name="Mondo S."/>
            <person name="Riley R."/>
            <person name="Salamov A."/>
            <person name="Simmons B.A."/>
            <person name="Magnuson J.K."/>
            <person name="Henrissat B."/>
            <person name="Mortensen U.H."/>
            <person name="Larsen T.O."/>
            <person name="Devries R.P."/>
            <person name="Grigoriev I.V."/>
            <person name="Machida M."/>
            <person name="Baker S.E."/>
            <person name="Andersen M.R."/>
        </authorList>
    </citation>
    <scope>NUCLEOTIDE SEQUENCE [LARGE SCALE GENOMIC DNA]</scope>
    <source>
        <strain evidence="5 6">CBS 151.66</strain>
    </source>
</reference>
<dbReference type="PANTHER" id="PTHR31138:SF1">
    <property type="entry name" value="PDZ DOMAIN-CONTAINING PROTEIN"/>
    <property type="match status" value="1"/>
</dbReference>